<accession>A0A917QJW7</accession>
<name>A0A917QJW7_9NOCA</name>
<gene>
    <name evidence="2" type="ORF">GCM10011591_27370</name>
</gene>
<evidence type="ECO:0000313" key="2">
    <source>
        <dbReference type="EMBL" id="GGK54094.1"/>
    </source>
</evidence>
<dbReference type="EMBL" id="BMMW01000002">
    <property type="protein sequence ID" value="GGK54094.1"/>
    <property type="molecule type" value="Genomic_DNA"/>
</dbReference>
<dbReference type="RefSeq" id="WP_188829256.1">
    <property type="nucleotide sequence ID" value="NZ_BMMW01000002.1"/>
</dbReference>
<evidence type="ECO:0000313" key="3">
    <source>
        <dbReference type="Proteomes" id="UP000612956"/>
    </source>
</evidence>
<protein>
    <submittedName>
        <fullName evidence="2">DUF397 domain-containing protein</fullName>
    </submittedName>
</protein>
<comment type="caution">
    <text evidence="2">The sequence shown here is derived from an EMBL/GenBank/DDBJ whole genome shotgun (WGS) entry which is preliminary data.</text>
</comment>
<dbReference type="AlphaFoldDB" id="A0A917QJW7"/>
<evidence type="ECO:0000259" key="1">
    <source>
        <dbReference type="Pfam" id="PF04149"/>
    </source>
</evidence>
<dbReference type="Proteomes" id="UP000612956">
    <property type="component" value="Unassembled WGS sequence"/>
</dbReference>
<reference evidence="2" key="2">
    <citation type="submission" date="2020-09" db="EMBL/GenBank/DDBJ databases">
        <authorList>
            <person name="Sun Q."/>
            <person name="Zhou Y."/>
        </authorList>
    </citation>
    <scope>NUCLEOTIDE SEQUENCE</scope>
    <source>
        <strain evidence="2">CGMCC 4.7278</strain>
    </source>
</reference>
<keyword evidence="3" id="KW-1185">Reference proteome</keyword>
<proteinExistence type="predicted"/>
<dbReference type="Pfam" id="PF04149">
    <property type="entry name" value="DUF397"/>
    <property type="match status" value="1"/>
</dbReference>
<feature type="domain" description="DUF397" evidence="1">
    <location>
        <begin position="13"/>
        <end position="62"/>
    </location>
</feature>
<reference evidence="2" key="1">
    <citation type="journal article" date="2014" name="Int. J. Syst. Evol. Microbiol.">
        <title>Complete genome sequence of Corynebacterium casei LMG S-19264T (=DSM 44701T), isolated from a smear-ripened cheese.</title>
        <authorList>
            <consortium name="US DOE Joint Genome Institute (JGI-PGF)"/>
            <person name="Walter F."/>
            <person name="Albersmeier A."/>
            <person name="Kalinowski J."/>
            <person name="Ruckert C."/>
        </authorList>
    </citation>
    <scope>NUCLEOTIDE SEQUENCE</scope>
    <source>
        <strain evidence="2">CGMCC 4.7278</strain>
    </source>
</reference>
<dbReference type="InterPro" id="IPR007278">
    <property type="entry name" value="DUF397"/>
</dbReference>
<organism evidence="2 3">
    <name type="scientific">Nocardia camponoti</name>
    <dbReference type="NCBI Taxonomy" id="1616106"/>
    <lineage>
        <taxon>Bacteria</taxon>
        <taxon>Bacillati</taxon>
        <taxon>Actinomycetota</taxon>
        <taxon>Actinomycetes</taxon>
        <taxon>Mycobacteriales</taxon>
        <taxon>Nocardiaceae</taxon>
        <taxon>Nocardia</taxon>
    </lineage>
</organism>
<sequence>MNAKRDIDTSEAVWRRAGDTGVGSVEVAMLADGHVGLRDSRDPDGPVLIFTPSEWVAFTAGVNDGEFDKP</sequence>